<accession>A0A2M7SA86</accession>
<dbReference type="Pfam" id="PF09924">
    <property type="entry name" value="LPG_synthase_C"/>
    <property type="match status" value="1"/>
</dbReference>
<dbReference type="EMBL" id="PFMR01000187">
    <property type="protein sequence ID" value="PIZ16432.1"/>
    <property type="molecule type" value="Genomic_DNA"/>
</dbReference>
<organism evidence="2 3">
    <name type="scientific">Candidatus Desantisbacteria bacterium CG_4_10_14_0_8_um_filter_48_22</name>
    <dbReference type="NCBI Taxonomy" id="1974543"/>
    <lineage>
        <taxon>Bacteria</taxon>
        <taxon>Candidatus Desantisiibacteriota</taxon>
    </lineage>
</organism>
<evidence type="ECO:0000259" key="1">
    <source>
        <dbReference type="Pfam" id="PF09924"/>
    </source>
</evidence>
<comment type="caution">
    <text evidence="2">The sequence shown here is derived from an EMBL/GenBank/DDBJ whole genome shotgun (WGS) entry which is preliminary data.</text>
</comment>
<sequence>MSELDISAFKAMELPDKNIFENALKQDAKILCNFNFQNLFIWGGIFKTLWKTYKERLIIYGGDNDLIYMPVGKDLSLREIIGISDDFKKQGKSGNYIFFDADYAGKNKELSGYFRIESDRNNADYIYSAAKLVELKGKKLHKKKNLVSQFTRNNPGYTIKNLEKQFFGECFRLAEKWCKARNCDEIGFTHETSALKRAFDNFKELGFEGLLVFTGDRMAAFSVFSRQNNRTADVHFEKYDSEIKGSGQVICWETAKLLQADCEFINREEDMGLEGLRQSKLSYDPGLIVIPCKLYRL</sequence>
<dbReference type="InterPro" id="IPR016181">
    <property type="entry name" value="Acyl_CoA_acyltransferase"/>
</dbReference>
<dbReference type="PANTHER" id="PTHR41373:SF1">
    <property type="entry name" value="PHOSPHATIDYLGLYCEROL LYSYLTRANSFERASE C-TERMINAL DOMAIN-CONTAINING PROTEIN"/>
    <property type="match status" value="1"/>
</dbReference>
<gene>
    <name evidence="2" type="ORF">COY52_07020</name>
</gene>
<feature type="domain" description="Phosphatidylglycerol lysyltransferase C-terminal" evidence="1">
    <location>
        <begin position="34"/>
        <end position="285"/>
    </location>
</feature>
<dbReference type="AlphaFoldDB" id="A0A2M7SA86"/>
<evidence type="ECO:0000313" key="3">
    <source>
        <dbReference type="Proteomes" id="UP000229307"/>
    </source>
</evidence>
<dbReference type="Proteomes" id="UP000229307">
    <property type="component" value="Unassembled WGS sequence"/>
</dbReference>
<evidence type="ECO:0000313" key="2">
    <source>
        <dbReference type="EMBL" id="PIZ16432.1"/>
    </source>
</evidence>
<dbReference type="SUPFAM" id="SSF55729">
    <property type="entry name" value="Acyl-CoA N-acyltransferases (Nat)"/>
    <property type="match status" value="2"/>
</dbReference>
<reference evidence="3" key="1">
    <citation type="submission" date="2017-09" db="EMBL/GenBank/DDBJ databases">
        <title>Depth-based differentiation of microbial function through sediment-hosted aquifers and enrichment of novel symbionts in the deep terrestrial subsurface.</title>
        <authorList>
            <person name="Probst A.J."/>
            <person name="Ladd B."/>
            <person name="Jarett J.K."/>
            <person name="Geller-Mcgrath D.E."/>
            <person name="Sieber C.M.K."/>
            <person name="Emerson J.B."/>
            <person name="Anantharaman K."/>
            <person name="Thomas B.C."/>
            <person name="Malmstrom R."/>
            <person name="Stieglmeier M."/>
            <person name="Klingl A."/>
            <person name="Woyke T."/>
            <person name="Ryan C.M."/>
            <person name="Banfield J.F."/>
        </authorList>
    </citation>
    <scope>NUCLEOTIDE SEQUENCE [LARGE SCALE GENOMIC DNA]</scope>
</reference>
<dbReference type="InterPro" id="IPR016732">
    <property type="entry name" value="UCP018688"/>
</dbReference>
<protein>
    <recommendedName>
        <fullName evidence="1">Phosphatidylglycerol lysyltransferase C-terminal domain-containing protein</fullName>
    </recommendedName>
</protein>
<dbReference type="InterPro" id="IPR024320">
    <property type="entry name" value="LPG_synthase_C"/>
</dbReference>
<dbReference type="Gene3D" id="3.40.630.30">
    <property type="match status" value="1"/>
</dbReference>
<dbReference type="PIRSF" id="PIRSF018688">
    <property type="entry name" value="UCP018688"/>
    <property type="match status" value="1"/>
</dbReference>
<dbReference type="PANTHER" id="PTHR41373">
    <property type="entry name" value="DUF2156 DOMAIN-CONTAINING PROTEIN"/>
    <property type="match status" value="1"/>
</dbReference>
<name>A0A2M7SA86_9BACT</name>
<proteinExistence type="predicted"/>